<evidence type="ECO:0000259" key="10">
    <source>
        <dbReference type="Pfam" id="PF00082"/>
    </source>
</evidence>
<evidence type="ECO:0000256" key="9">
    <source>
        <dbReference type="SAM" id="SignalP"/>
    </source>
</evidence>
<dbReference type="Pfam" id="PF00082">
    <property type="entry name" value="Peptidase_S8"/>
    <property type="match status" value="1"/>
</dbReference>
<comment type="similarity">
    <text evidence="1 6 7">Belongs to the peptidase S8 family.</text>
</comment>
<dbReference type="PROSITE" id="PS00136">
    <property type="entry name" value="SUBTILASE_ASP"/>
    <property type="match status" value="1"/>
</dbReference>
<evidence type="ECO:0000256" key="7">
    <source>
        <dbReference type="RuleBase" id="RU003355"/>
    </source>
</evidence>
<dbReference type="PANTHER" id="PTHR43806">
    <property type="entry name" value="PEPTIDASE S8"/>
    <property type="match status" value="1"/>
</dbReference>
<keyword evidence="4 6" id="KW-0378">Hydrolase</keyword>
<evidence type="ECO:0000313" key="12">
    <source>
        <dbReference type="Proteomes" id="UP001500432"/>
    </source>
</evidence>
<evidence type="ECO:0000256" key="5">
    <source>
        <dbReference type="ARBA" id="ARBA00022825"/>
    </source>
</evidence>
<feature type="active site" description="Charge relay system" evidence="6">
    <location>
        <position position="239"/>
    </location>
</feature>
<dbReference type="InterPro" id="IPR013517">
    <property type="entry name" value="FG-GAP"/>
</dbReference>
<evidence type="ECO:0000256" key="2">
    <source>
        <dbReference type="ARBA" id="ARBA00022670"/>
    </source>
</evidence>
<dbReference type="SUPFAM" id="SSF52743">
    <property type="entry name" value="Subtilisin-like"/>
    <property type="match status" value="1"/>
</dbReference>
<evidence type="ECO:0000256" key="1">
    <source>
        <dbReference type="ARBA" id="ARBA00011073"/>
    </source>
</evidence>
<dbReference type="EMBL" id="BAAAQW010000003">
    <property type="protein sequence ID" value="GAA2198487.1"/>
    <property type="molecule type" value="Genomic_DNA"/>
</dbReference>
<dbReference type="PROSITE" id="PS51892">
    <property type="entry name" value="SUBTILASE"/>
    <property type="match status" value="1"/>
</dbReference>
<dbReference type="InterPro" id="IPR022398">
    <property type="entry name" value="Peptidase_S8_His-AS"/>
</dbReference>
<dbReference type="SUPFAM" id="SSF69318">
    <property type="entry name" value="Integrin alpha N-terminal domain"/>
    <property type="match status" value="1"/>
</dbReference>
<proteinExistence type="inferred from homology"/>
<dbReference type="Pfam" id="PF13517">
    <property type="entry name" value="FG-GAP_3"/>
    <property type="match status" value="2"/>
</dbReference>
<name>A0ABP5NFY3_9MICC</name>
<dbReference type="Proteomes" id="UP001500432">
    <property type="component" value="Unassembled WGS sequence"/>
</dbReference>
<dbReference type="InterPro" id="IPR015500">
    <property type="entry name" value="Peptidase_S8_subtilisin-rel"/>
</dbReference>
<dbReference type="InterPro" id="IPR023827">
    <property type="entry name" value="Peptidase_S8_Asp-AS"/>
</dbReference>
<keyword evidence="12" id="KW-1185">Reference proteome</keyword>
<dbReference type="PROSITE" id="PS00137">
    <property type="entry name" value="SUBTILASE_HIS"/>
    <property type="match status" value="1"/>
</dbReference>
<comment type="caution">
    <text evidence="11">The sequence shown here is derived from an EMBL/GenBank/DDBJ whole genome shotgun (WGS) entry which is preliminary data.</text>
</comment>
<feature type="active site" description="Charge relay system" evidence="6">
    <location>
        <position position="418"/>
    </location>
</feature>
<dbReference type="InterPro" id="IPR050131">
    <property type="entry name" value="Peptidase_S8_subtilisin-like"/>
</dbReference>
<feature type="chain" id="PRO_5047240169" description="Peptidase S8/S53 domain-containing protein" evidence="9">
    <location>
        <begin position="31"/>
        <end position="738"/>
    </location>
</feature>
<keyword evidence="3 9" id="KW-0732">Signal</keyword>
<feature type="active site" description="Charge relay system" evidence="6">
    <location>
        <position position="180"/>
    </location>
</feature>
<dbReference type="PRINTS" id="PR00723">
    <property type="entry name" value="SUBTILISIN"/>
</dbReference>
<feature type="signal peptide" evidence="9">
    <location>
        <begin position="1"/>
        <end position="30"/>
    </location>
</feature>
<dbReference type="Gene3D" id="2.130.10.130">
    <property type="entry name" value="Integrin alpha, N-terminal"/>
    <property type="match status" value="2"/>
</dbReference>
<keyword evidence="5 6" id="KW-0720">Serine protease</keyword>
<dbReference type="RefSeq" id="WP_344298699.1">
    <property type="nucleotide sequence ID" value="NZ_BAAAQW010000003.1"/>
</dbReference>
<dbReference type="PROSITE" id="PS00138">
    <property type="entry name" value="SUBTILASE_SER"/>
    <property type="match status" value="1"/>
</dbReference>
<gene>
    <name evidence="11" type="ORF">GCM10009849_11330</name>
</gene>
<accession>A0ABP5NFY3</accession>
<dbReference type="Gene3D" id="3.40.50.200">
    <property type="entry name" value="Peptidase S8/S53 domain"/>
    <property type="match status" value="1"/>
</dbReference>
<dbReference type="InterPro" id="IPR023828">
    <property type="entry name" value="Peptidase_S8_Ser-AS"/>
</dbReference>
<dbReference type="InterPro" id="IPR000209">
    <property type="entry name" value="Peptidase_S8/S53_dom"/>
</dbReference>
<sequence>MGNIARRIQVAIAAAALAAASALSAAPATAAPDAGGTPPPSSAPAASVQNALPGQRYSQFIAQYRPGPPSASASERAKAWGRAAQRLGISPREVRTLATGATLIAVDRTLDDGEATAFMTDLAASGAIEYVEPDARMTASLTPNDPGYPQQWDFTAANGMRIPGAWDVSTGTGAVVAVLDTGITAHPDLDANVLPGYDFISDPATARDSDGRDPFPRDEGDWYAAGECGGTQAANSSWHGTHVAGTVAAVTGNSTGVAGVAPNARVEPVRVLGKCGGMLSDIADAIVWAAGGDVFGVPPNPFPADVINMSLGGAGTCGATYQNAIDAAVNRGTTVVVAAGNEAQDASNVRPANCSNVVAVAASNPSGGLAYYSNYGPAVDLTAPGGDVRVSGGGILSTLNTGKTVPADPAYVFYQGTSMAAPHVAGLAALLKSANASLTPAQVKATLKQGTRPLPGGCPLGCGAGLSDATATMALINGPVPAPNVPAVVPWKDYTKDGKNDVVAIDSSGNGYIYPGNGSGGWLTRLSSGTWTGLSLITATRDLDGDGISDLVARDTNGTLWLYPGNGTGAFKSRVQVGTGWNGMNAIIGVGDFDGDGRSDLVARDTTGALWLYPGTGTGGFGTRTQVGWGWDTMNAITSTGDFNGDGKTDLLARDTTGALWLYPGTGTGGFGTRTQVGSGWGVMNAILGIGDFNGDGKNDLLARDTASGGLYLYPGNGTGGWLSRSQVGWGWNGLTLP</sequence>
<dbReference type="InterPro" id="IPR028994">
    <property type="entry name" value="Integrin_alpha_N"/>
</dbReference>
<evidence type="ECO:0000256" key="6">
    <source>
        <dbReference type="PROSITE-ProRule" id="PRU01240"/>
    </source>
</evidence>
<organism evidence="11 12">
    <name type="scientific">Sinomonas flava</name>
    <dbReference type="NCBI Taxonomy" id="496857"/>
    <lineage>
        <taxon>Bacteria</taxon>
        <taxon>Bacillati</taxon>
        <taxon>Actinomycetota</taxon>
        <taxon>Actinomycetes</taxon>
        <taxon>Micrococcales</taxon>
        <taxon>Micrococcaceae</taxon>
        <taxon>Sinomonas</taxon>
    </lineage>
</organism>
<evidence type="ECO:0000256" key="4">
    <source>
        <dbReference type="ARBA" id="ARBA00022801"/>
    </source>
</evidence>
<dbReference type="CDD" id="cd07496">
    <property type="entry name" value="Peptidases_S8_13"/>
    <property type="match status" value="1"/>
</dbReference>
<evidence type="ECO:0000256" key="3">
    <source>
        <dbReference type="ARBA" id="ARBA00022729"/>
    </source>
</evidence>
<dbReference type="InterPro" id="IPR034176">
    <property type="entry name" value="Peptidases_S8_13"/>
</dbReference>
<dbReference type="InterPro" id="IPR036852">
    <property type="entry name" value="Peptidase_S8/S53_dom_sf"/>
</dbReference>
<dbReference type="PANTHER" id="PTHR43806:SF11">
    <property type="entry name" value="CEREVISIN-RELATED"/>
    <property type="match status" value="1"/>
</dbReference>
<evidence type="ECO:0000256" key="8">
    <source>
        <dbReference type="SAM" id="MobiDB-lite"/>
    </source>
</evidence>
<evidence type="ECO:0000313" key="11">
    <source>
        <dbReference type="EMBL" id="GAA2198487.1"/>
    </source>
</evidence>
<feature type="domain" description="Peptidase S8/S53" evidence="10">
    <location>
        <begin position="171"/>
        <end position="451"/>
    </location>
</feature>
<keyword evidence="2 6" id="KW-0645">Protease</keyword>
<feature type="region of interest" description="Disordered" evidence="8">
    <location>
        <begin position="28"/>
        <end position="48"/>
    </location>
</feature>
<reference evidence="12" key="1">
    <citation type="journal article" date="2019" name="Int. J. Syst. Evol. Microbiol.">
        <title>The Global Catalogue of Microorganisms (GCM) 10K type strain sequencing project: providing services to taxonomists for standard genome sequencing and annotation.</title>
        <authorList>
            <consortium name="The Broad Institute Genomics Platform"/>
            <consortium name="The Broad Institute Genome Sequencing Center for Infectious Disease"/>
            <person name="Wu L."/>
            <person name="Ma J."/>
        </authorList>
    </citation>
    <scope>NUCLEOTIDE SEQUENCE [LARGE SCALE GENOMIC DNA]</scope>
    <source>
        <strain evidence="12">JCM 16034</strain>
    </source>
</reference>
<protein>
    <recommendedName>
        <fullName evidence="10">Peptidase S8/S53 domain-containing protein</fullName>
    </recommendedName>
</protein>